<protein>
    <submittedName>
        <fullName evidence="2">DUF5694 domain-containing protein</fullName>
    </submittedName>
</protein>
<reference evidence="2 3" key="1">
    <citation type="submission" date="2023-01" db="EMBL/GenBank/DDBJ databases">
        <title>Novel species of the genus Asticcacaulis isolated from rivers.</title>
        <authorList>
            <person name="Lu H."/>
        </authorList>
    </citation>
    <scope>NUCLEOTIDE SEQUENCE [LARGE SCALE GENOMIC DNA]</scope>
    <source>
        <strain evidence="2 3">DXS10W</strain>
    </source>
</reference>
<gene>
    <name evidence="2" type="ORF">PQU94_12545</name>
</gene>
<dbReference type="InterPro" id="IPR043749">
    <property type="entry name" value="DUF5694"/>
</dbReference>
<accession>A0ABT5IFZ0</accession>
<dbReference type="RefSeq" id="WP_272741794.1">
    <property type="nucleotide sequence ID" value="NZ_JAQQKW010000007.1"/>
</dbReference>
<evidence type="ECO:0000313" key="3">
    <source>
        <dbReference type="Proteomes" id="UP001216595"/>
    </source>
</evidence>
<evidence type="ECO:0000256" key="1">
    <source>
        <dbReference type="SAM" id="SignalP"/>
    </source>
</evidence>
<evidence type="ECO:0000313" key="2">
    <source>
        <dbReference type="EMBL" id="MDC7695108.1"/>
    </source>
</evidence>
<sequence>MKTVLARAGLAMVLAFSLGMPAMAQTPAFDPTTWKPLVAGPKTQVLVLGSIHLSNLDKFDPASMSALLDKLAAYKPTVITIEALSGMQCDQLRRYPTIYPGVADQYCRPTDAAQKATGLDVLTAYAQAEAMLASWPANPTPAARRRLAATLLAANERASALVQWLRLPAAERRVGDGLDAALLKLLTDIAAAPNENYQIAAVLAARSGLERVYSVDDHTSDAVQSEDPAFEAAITRIWSSPKDPAPPAPAADANAATGMLNLFRYYNSPPMQMYAITSDFGKAAADKTPDYWGRQYVGWWEVRNLRMVANIRAAFVRTPGARVLSVVGASHKPYFDAYLNQMHEVELVDTASVLK</sequence>
<keyword evidence="1" id="KW-0732">Signal</keyword>
<proteinExistence type="predicted"/>
<comment type="caution">
    <text evidence="2">The sequence shown here is derived from an EMBL/GenBank/DDBJ whole genome shotgun (WGS) entry which is preliminary data.</text>
</comment>
<feature type="signal peptide" evidence="1">
    <location>
        <begin position="1"/>
        <end position="24"/>
    </location>
</feature>
<keyword evidence="3" id="KW-1185">Reference proteome</keyword>
<dbReference type="EMBL" id="JAQQKW010000007">
    <property type="protein sequence ID" value="MDC7695108.1"/>
    <property type="molecule type" value="Genomic_DNA"/>
</dbReference>
<dbReference type="Proteomes" id="UP001216595">
    <property type="component" value="Unassembled WGS sequence"/>
</dbReference>
<name>A0ABT5IFZ0_9CAUL</name>
<dbReference type="Pfam" id="PF18950">
    <property type="entry name" value="DUF5694"/>
    <property type="match status" value="1"/>
</dbReference>
<organism evidence="2 3">
    <name type="scientific">Asticcacaulis currens</name>
    <dbReference type="NCBI Taxonomy" id="2984210"/>
    <lineage>
        <taxon>Bacteria</taxon>
        <taxon>Pseudomonadati</taxon>
        <taxon>Pseudomonadota</taxon>
        <taxon>Alphaproteobacteria</taxon>
        <taxon>Caulobacterales</taxon>
        <taxon>Caulobacteraceae</taxon>
        <taxon>Asticcacaulis</taxon>
    </lineage>
</organism>
<feature type="chain" id="PRO_5045093212" evidence="1">
    <location>
        <begin position="25"/>
        <end position="355"/>
    </location>
</feature>